<dbReference type="Pfam" id="PF05707">
    <property type="entry name" value="Zot"/>
    <property type="match status" value="1"/>
</dbReference>
<feature type="transmembrane region" description="Helical" evidence="2">
    <location>
        <begin position="189"/>
        <end position="207"/>
    </location>
</feature>
<evidence type="ECO:0000256" key="2">
    <source>
        <dbReference type="SAM" id="Phobius"/>
    </source>
</evidence>
<dbReference type="SUPFAM" id="SSF52540">
    <property type="entry name" value="P-loop containing nucleoside triphosphate hydrolases"/>
    <property type="match status" value="1"/>
</dbReference>
<comment type="caution">
    <text evidence="4">The sequence shown here is derived from an EMBL/GenBank/DDBJ whole genome shotgun (WGS) entry which is preliminary data.</text>
</comment>
<name>A0ABV8DJK0_9BURK</name>
<protein>
    <submittedName>
        <fullName evidence="4">Zonular occludens toxin domain-containing protein</fullName>
    </submittedName>
</protein>
<dbReference type="Gene3D" id="3.40.50.300">
    <property type="entry name" value="P-loop containing nucleotide triphosphate hydrolases"/>
    <property type="match status" value="1"/>
</dbReference>
<keyword evidence="2" id="KW-0812">Transmembrane</keyword>
<dbReference type="EMBL" id="JBHSAJ010000181">
    <property type="protein sequence ID" value="MFC3938496.1"/>
    <property type="molecule type" value="Genomic_DNA"/>
</dbReference>
<evidence type="ECO:0000259" key="3">
    <source>
        <dbReference type="Pfam" id="PF05707"/>
    </source>
</evidence>
<gene>
    <name evidence="4" type="ORF">ACFOW3_28140</name>
</gene>
<feature type="domain" description="Zona occludens toxin N-terminal" evidence="3">
    <location>
        <begin position="56"/>
        <end position="179"/>
    </location>
</feature>
<organism evidence="4 5">
    <name type="scientific">Acidovorax facilis</name>
    <dbReference type="NCBI Taxonomy" id="12917"/>
    <lineage>
        <taxon>Bacteria</taxon>
        <taxon>Pseudomonadati</taxon>
        <taxon>Pseudomonadota</taxon>
        <taxon>Betaproteobacteria</taxon>
        <taxon>Burkholderiales</taxon>
        <taxon>Comamonadaceae</taxon>
        <taxon>Acidovorax</taxon>
    </lineage>
</organism>
<dbReference type="Proteomes" id="UP001595693">
    <property type="component" value="Unassembled WGS sequence"/>
</dbReference>
<evidence type="ECO:0000313" key="5">
    <source>
        <dbReference type="Proteomes" id="UP001595693"/>
    </source>
</evidence>
<dbReference type="InterPro" id="IPR027417">
    <property type="entry name" value="P-loop_NTPase"/>
</dbReference>
<feature type="region of interest" description="Disordered" evidence="1">
    <location>
        <begin position="343"/>
        <end position="366"/>
    </location>
</feature>
<evidence type="ECO:0000313" key="4">
    <source>
        <dbReference type="EMBL" id="MFC3938496.1"/>
    </source>
</evidence>
<sequence length="392" mass="43465">MLYLISGANGAGKTLNTLKWVRERQLKENRPVCHNGRFEPVPGGELDGWKKIDFKDWQAEPDGTIFLIDEAHNDLPNRPAGSTVPESVKMLAEHRRRGFDFYMVTQHPQNIDSFVRRLIGPPGWHRHLKRSFGVDMVSVLEWSAVNPNCEKDGSGKTGTVTMQAFPKEVYGWYKSASLHTGKKKLPAKLWVFLACVLLIPLLIWLAGSKLLTKTEAKAATKPASQVETIATAPQAVAAKLTPEQYIEQRSPRLPDFLHTAPAYDEVTKPTVAPYPAACITMGKTCKCYTQQATLMQVSGPVCLQIVAQGFFVDWQQQSQQAAQQGPQMLPQQVRMQPMQAMQPPPQQVRSVPTPKLEPNLPGQITQSDIPQALGIRNPAFNVYPHNSGSQGG</sequence>
<dbReference type="RefSeq" id="WP_055400702.1">
    <property type="nucleotide sequence ID" value="NZ_JAMXAX010000113.1"/>
</dbReference>
<accession>A0ABV8DJK0</accession>
<keyword evidence="5" id="KW-1185">Reference proteome</keyword>
<reference evidence="5" key="1">
    <citation type="journal article" date="2019" name="Int. J. Syst. Evol. Microbiol.">
        <title>The Global Catalogue of Microorganisms (GCM) 10K type strain sequencing project: providing services to taxonomists for standard genome sequencing and annotation.</title>
        <authorList>
            <consortium name="The Broad Institute Genomics Platform"/>
            <consortium name="The Broad Institute Genome Sequencing Center for Infectious Disease"/>
            <person name="Wu L."/>
            <person name="Ma J."/>
        </authorList>
    </citation>
    <scope>NUCLEOTIDE SEQUENCE [LARGE SCALE GENOMIC DNA]</scope>
    <source>
        <strain evidence="5">CCUG 2113</strain>
    </source>
</reference>
<keyword evidence="2" id="KW-1133">Transmembrane helix</keyword>
<dbReference type="InterPro" id="IPR008900">
    <property type="entry name" value="Zot_N"/>
</dbReference>
<proteinExistence type="predicted"/>
<keyword evidence="2" id="KW-0472">Membrane</keyword>
<evidence type="ECO:0000256" key="1">
    <source>
        <dbReference type="SAM" id="MobiDB-lite"/>
    </source>
</evidence>